<dbReference type="PANTHER" id="PTHR32294">
    <property type="entry name" value="DNA POLYMERASE III SUBUNIT ALPHA"/>
    <property type="match status" value="1"/>
</dbReference>
<evidence type="ECO:0000256" key="12">
    <source>
        <dbReference type="ARBA" id="ARBA00049244"/>
    </source>
</evidence>
<dbReference type="Pfam" id="PF14579">
    <property type="entry name" value="HHH_6"/>
    <property type="match status" value="1"/>
</dbReference>
<evidence type="ECO:0000259" key="14">
    <source>
        <dbReference type="SMART" id="SM00481"/>
    </source>
</evidence>
<keyword evidence="10 13" id="KW-0239">DNA-directed DNA polymerase</keyword>
<comment type="function">
    <text evidence="13">DNA polymerase involved in damage-induced mutagenesis and translesion synthesis (TLS). It is not the major replicative DNA polymerase.</text>
</comment>
<evidence type="ECO:0000256" key="2">
    <source>
        <dbReference type="ARBA" id="ARBA00007391"/>
    </source>
</evidence>
<dbReference type="InterPro" id="IPR004013">
    <property type="entry name" value="PHP_dom"/>
</dbReference>
<dbReference type="NCBIfam" id="NF004225">
    <property type="entry name" value="PRK05672.1"/>
    <property type="match status" value="1"/>
</dbReference>
<name>A0A6M4H6V8_9PROT</name>
<dbReference type="InterPro" id="IPR004365">
    <property type="entry name" value="NA-bd_OB_tRNA"/>
</dbReference>
<feature type="domain" description="Polymerase/histidinol phosphatase N-terminal" evidence="14">
    <location>
        <begin position="6"/>
        <end position="73"/>
    </location>
</feature>
<dbReference type="GO" id="GO:0008408">
    <property type="term" value="F:3'-5' exonuclease activity"/>
    <property type="evidence" value="ECO:0007669"/>
    <property type="project" value="InterPro"/>
</dbReference>
<reference evidence="15 16" key="1">
    <citation type="submission" date="2020-04" db="EMBL/GenBank/DDBJ databases">
        <title>Usitatibacter rugosus gen. nov., sp. nov. and Usitatibacter palustris sp. nov., novel members of Usitatibacteraceae fam. nov. within the order Nitrosomonadales isolated from soil.</title>
        <authorList>
            <person name="Huber K.J."/>
            <person name="Neumann-Schaal M."/>
            <person name="Geppert A."/>
            <person name="Luckner M."/>
            <person name="Wanner G."/>
            <person name="Overmann J."/>
        </authorList>
    </citation>
    <scope>NUCLEOTIDE SEQUENCE [LARGE SCALE GENOMIC DNA]</scope>
    <source>
        <strain evidence="15 16">Swamp67</strain>
    </source>
</reference>
<dbReference type="InterPro" id="IPR040982">
    <property type="entry name" value="DNA_pol3_finger"/>
</dbReference>
<evidence type="ECO:0000256" key="5">
    <source>
        <dbReference type="ARBA" id="ARBA00022490"/>
    </source>
</evidence>
<sequence>MTPNYAELHCLSNYSFLRGASDPEELVHRAVQLGYTALAITDECSVAGVVRAHMAAKDVGLKLIIGSEFRLNDGLRFVLLAENLAGYENLCELITKGRRAAKKGEYALTRDDLPGPEGLIGIWLPDQWGQTPLAGCNPDDKSPMGSVPIGLFSYIAVELMRGPDDVARMAALEEIAAKHGMRCLAAGDVHMHQRSRKRLQDVMTAIRHKCTLAEVGRKLQPNSERYLRPIGRIAGIHPAHHLAAALDVASRCRFSLDEIEYEYPEELVPKGQSPTTHLRKLTYEGVDRRYPQGAPKKVIATIEYELKLIAEMRYEAFFLTVNDIVMFARSEKILCQGRGSAANSAVCYCLGITEVDPGRMSVLFERFVSKERNEPPDIDVDFEHQRREEVIQYIYGKYGRERAALAAVVISYQPRSALRDVGKALGLSLDQVDLLSKSMSWWDDRDAMKTRLTEAGFDLSNRVVKNVIELTQELVGFPRHLSQHPGGFVIDNRRLSRLVPVENASMADRTVIQWDKDDLESLGLLKVDVLGLGMLSCIRRAIDLVNGYRSPSPLGEGGGGGLSMSSIPAEDPDVYAMIQRADTIGVFQIESRAQMSMLPRLKPKNFYDLVIEVAIVRPGPIMGGMVHPYLRRREGTEPVTYASEAVKSVLERTLGVSIFQEQVMQLAMVAAGFTPGEADKLRRAMASWKRRGGIEPFREKLVDGMLRNGYEAAYAEQIYRQIQGFGEYGFPESHAASFALLVYVSCWLKHHEPAAFTCALLNSQPLGFYSPSQLVQDVQRHGVEVRPADVMLSEADSHLEPGPGGKPAIRLGLGRISGLKVTSVESIVEARKQKDFSSVEDLTLRAGLDRLDLSKLARADALASLAGHRRDALWETLSADNPTRLALPAGSESQPATLIPGSEGEEIIADYATLGLTLRRHPLALLRDRLKAMKLKTAEDVANAKHGQRIRTSGIVTCRQRPATASGVMFVTLEDETGYINLVVWNHIAERQRKELLASRLLCVSGEVQKQGLVVHVIAHRFEDMTPLLGRLATTSHDFH</sequence>
<organism evidence="15 16">
    <name type="scientific">Usitatibacter palustris</name>
    <dbReference type="NCBI Taxonomy" id="2732487"/>
    <lineage>
        <taxon>Bacteria</taxon>
        <taxon>Pseudomonadati</taxon>
        <taxon>Pseudomonadota</taxon>
        <taxon>Betaproteobacteria</taxon>
        <taxon>Nitrosomonadales</taxon>
        <taxon>Usitatibacteraceae</taxon>
        <taxon>Usitatibacter</taxon>
    </lineage>
</organism>
<dbReference type="InterPro" id="IPR029460">
    <property type="entry name" value="DNAPol_HHH"/>
</dbReference>
<dbReference type="EC" id="2.7.7.7" evidence="3 13"/>
<dbReference type="GO" id="GO:0006260">
    <property type="term" value="P:DNA replication"/>
    <property type="evidence" value="ECO:0007669"/>
    <property type="project" value="UniProtKB-KW"/>
</dbReference>
<dbReference type="PANTHER" id="PTHR32294:SF4">
    <property type="entry name" value="ERROR-PRONE DNA POLYMERASE"/>
    <property type="match status" value="1"/>
</dbReference>
<dbReference type="InterPro" id="IPR011708">
    <property type="entry name" value="DNA_pol3_alpha_NTPase_dom"/>
</dbReference>
<dbReference type="GO" id="GO:0005737">
    <property type="term" value="C:cytoplasm"/>
    <property type="evidence" value="ECO:0007669"/>
    <property type="project" value="UniProtKB-SubCell"/>
</dbReference>
<evidence type="ECO:0000256" key="1">
    <source>
        <dbReference type="ARBA" id="ARBA00004496"/>
    </source>
</evidence>
<dbReference type="EMBL" id="CP053073">
    <property type="protein sequence ID" value="QJR15112.1"/>
    <property type="molecule type" value="Genomic_DNA"/>
</dbReference>
<dbReference type="InterPro" id="IPR016195">
    <property type="entry name" value="Pol/histidinol_Pase-like"/>
</dbReference>
<dbReference type="Pfam" id="PF07733">
    <property type="entry name" value="DNA_pol3_alpha"/>
    <property type="match status" value="1"/>
</dbReference>
<dbReference type="SUPFAM" id="SSF89550">
    <property type="entry name" value="PHP domain-like"/>
    <property type="match status" value="1"/>
</dbReference>
<dbReference type="Pfam" id="PF01336">
    <property type="entry name" value="tRNA_anti-codon"/>
    <property type="match status" value="1"/>
</dbReference>
<dbReference type="Gene3D" id="3.20.20.140">
    <property type="entry name" value="Metal-dependent hydrolases"/>
    <property type="match status" value="1"/>
</dbReference>
<evidence type="ECO:0000256" key="13">
    <source>
        <dbReference type="HAMAP-Rule" id="MF_01902"/>
    </source>
</evidence>
<dbReference type="GO" id="GO:0003676">
    <property type="term" value="F:nucleic acid binding"/>
    <property type="evidence" value="ECO:0007669"/>
    <property type="project" value="InterPro"/>
</dbReference>
<dbReference type="InterPro" id="IPR023073">
    <property type="entry name" value="DnaE2"/>
</dbReference>
<keyword evidence="7 13" id="KW-0548">Nucleotidyltransferase</keyword>
<dbReference type="AlphaFoldDB" id="A0A6M4H6V8"/>
<dbReference type="Pfam" id="PF02811">
    <property type="entry name" value="PHP"/>
    <property type="match status" value="1"/>
</dbReference>
<evidence type="ECO:0000256" key="11">
    <source>
        <dbReference type="ARBA" id="ARBA00023204"/>
    </source>
</evidence>
<keyword evidence="16" id="KW-1185">Reference proteome</keyword>
<evidence type="ECO:0000313" key="15">
    <source>
        <dbReference type="EMBL" id="QJR15112.1"/>
    </source>
</evidence>
<keyword evidence="9 13" id="KW-0227">DNA damage</keyword>
<dbReference type="InterPro" id="IPR004805">
    <property type="entry name" value="DnaE2/DnaE/PolC"/>
</dbReference>
<dbReference type="CDD" id="cd04485">
    <property type="entry name" value="DnaE_OBF"/>
    <property type="match status" value="1"/>
</dbReference>
<protein>
    <recommendedName>
        <fullName evidence="4 13">Error-prone DNA polymerase</fullName>
        <ecNumber evidence="3 13">2.7.7.7</ecNumber>
    </recommendedName>
</protein>
<evidence type="ECO:0000256" key="6">
    <source>
        <dbReference type="ARBA" id="ARBA00022679"/>
    </source>
</evidence>
<dbReference type="InterPro" id="IPR003141">
    <property type="entry name" value="Pol/His_phosphatase_N"/>
</dbReference>
<gene>
    <name evidence="13 15" type="primary">dnaE2</name>
    <name evidence="15" type="ORF">DSM104440_01929</name>
</gene>
<dbReference type="Gene3D" id="1.10.150.870">
    <property type="match status" value="1"/>
</dbReference>
<dbReference type="GO" id="GO:0003887">
    <property type="term" value="F:DNA-directed DNA polymerase activity"/>
    <property type="evidence" value="ECO:0007669"/>
    <property type="project" value="UniProtKB-UniRule"/>
</dbReference>
<dbReference type="RefSeq" id="WP_171162117.1">
    <property type="nucleotide sequence ID" value="NZ_CP053073.1"/>
</dbReference>
<keyword evidence="11 13" id="KW-0234">DNA repair</keyword>
<dbReference type="CDD" id="cd07434">
    <property type="entry name" value="PHP_PolIIIA_DnaE2"/>
    <property type="match status" value="1"/>
</dbReference>
<comment type="catalytic activity">
    <reaction evidence="12 13">
        <text>DNA(n) + a 2'-deoxyribonucleoside 5'-triphosphate = DNA(n+1) + diphosphate</text>
        <dbReference type="Rhea" id="RHEA:22508"/>
        <dbReference type="Rhea" id="RHEA-COMP:17339"/>
        <dbReference type="Rhea" id="RHEA-COMP:17340"/>
        <dbReference type="ChEBI" id="CHEBI:33019"/>
        <dbReference type="ChEBI" id="CHEBI:61560"/>
        <dbReference type="ChEBI" id="CHEBI:173112"/>
        <dbReference type="EC" id="2.7.7.7"/>
    </reaction>
</comment>
<keyword evidence="8 13" id="KW-0235">DNA replication</keyword>
<proteinExistence type="inferred from homology"/>
<dbReference type="HAMAP" id="MF_01902">
    <property type="entry name" value="DNApol_error_prone"/>
    <property type="match status" value="1"/>
</dbReference>
<evidence type="ECO:0000256" key="3">
    <source>
        <dbReference type="ARBA" id="ARBA00012417"/>
    </source>
</evidence>
<dbReference type="SMART" id="SM00481">
    <property type="entry name" value="POLIIIAc"/>
    <property type="match status" value="1"/>
</dbReference>
<evidence type="ECO:0000256" key="8">
    <source>
        <dbReference type="ARBA" id="ARBA00022705"/>
    </source>
</evidence>
<evidence type="ECO:0000313" key="16">
    <source>
        <dbReference type="Proteomes" id="UP000503096"/>
    </source>
</evidence>
<dbReference type="KEGG" id="upl:DSM104440_01929"/>
<dbReference type="Proteomes" id="UP000503096">
    <property type="component" value="Chromosome"/>
</dbReference>
<comment type="similarity">
    <text evidence="2 13">Belongs to the DNA polymerase type-C family. DnaE2 subfamily.</text>
</comment>
<evidence type="ECO:0000256" key="9">
    <source>
        <dbReference type="ARBA" id="ARBA00022763"/>
    </source>
</evidence>
<dbReference type="InParanoid" id="A0A6M4H6V8"/>
<evidence type="ECO:0000256" key="4">
    <source>
        <dbReference type="ARBA" id="ARBA00017273"/>
    </source>
</evidence>
<evidence type="ECO:0000256" key="10">
    <source>
        <dbReference type="ARBA" id="ARBA00022932"/>
    </source>
</evidence>
<accession>A0A6M4H6V8</accession>
<dbReference type="Pfam" id="PF17657">
    <property type="entry name" value="DNA_pol3_finger"/>
    <property type="match status" value="1"/>
</dbReference>
<dbReference type="GO" id="GO:0006281">
    <property type="term" value="P:DNA repair"/>
    <property type="evidence" value="ECO:0007669"/>
    <property type="project" value="UniProtKB-UniRule"/>
</dbReference>
<dbReference type="NCBIfam" id="TIGR00594">
    <property type="entry name" value="polc"/>
    <property type="match status" value="1"/>
</dbReference>
<evidence type="ECO:0000256" key="7">
    <source>
        <dbReference type="ARBA" id="ARBA00022695"/>
    </source>
</evidence>
<comment type="subcellular location">
    <subcellularLocation>
        <location evidence="1 13">Cytoplasm</location>
    </subcellularLocation>
</comment>
<keyword evidence="6 13" id="KW-0808">Transferase</keyword>
<keyword evidence="5 13" id="KW-0963">Cytoplasm</keyword>